<evidence type="ECO:0000313" key="2">
    <source>
        <dbReference type="EMBL" id="OGH92677.1"/>
    </source>
</evidence>
<evidence type="ECO:0000313" key="3">
    <source>
        <dbReference type="Proteomes" id="UP000176634"/>
    </source>
</evidence>
<dbReference type="Proteomes" id="UP000176634">
    <property type="component" value="Unassembled WGS sequence"/>
</dbReference>
<dbReference type="AlphaFoldDB" id="A0A1F6P926"/>
<feature type="region of interest" description="Disordered" evidence="1">
    <location>
        <begin position="1"/>
        <end position="58"/>
    </location>
</feature>
<name>A0A1F6P926_9BACT</name>
<protein>
    <submittedName>
        <fullName evidence="2">Uncharacterized protein</fullName>
    </submittedName>
</protein>
<comment type="caution">
    <text evidence="2">The sequence shown here is derived from an EMBL/GenBank/DDBJ whole genome shotgun (WGS) entry which is preliminary data.</text>
</comment>
<sequence length="187" mass="21034">MPGEKPGGNPGEKMRDEFDLNTEPTPEEEARQKELAQARMDRLAQRSEERKSVKAKPAVVGEVDSPFENPVKAPKLGKIKDNVSKLSLGTSSTRRAQEAKQSGFMSGRSEEGQETDRNRDIKDILKKFVFAGSFKLRTSQEKGKFVLRVLSGIEGHKDTRVILKVEGTMEDIKAKLEKHLNHNFTRK</sequence>
<reference evidence="2 3" key="1">
    <citation type="journal article" date="2016" name="Nat. Commun.">
        <title>Thousands of microbial genomes shed light on interconnected biogeochemical processes in an aquifer system.</title>
        <authorList>
            <person name="Anantharaman K."/>
            <person name="Brown C.T."/>
            <person name="Hug L.A."/>
            <person name="Sharon I."/>
            <person name="Castelle C.J."/>
            <person name="Probst A.J."/>
            <person name="Thomas B.C."/>
            <person name="Singh A."/>
            <person name="Wilkins M.J."/>
            <person name="Karaoz U."/>
            <person name="Brodie E.L."/>
            <person name="Williams K.H."/>
            <person name="Hubbard S.S."/>
            <person name="Banfield J.F."/>
        </authorList>
    </citation>
    <scope>NUCLEOTIDE SEQUENCE [LARGE SCALE GENOMIC DNA]</scope>
</reference>
<feature type="compositionally biased region" description="Polar residues" evidence="1">
    <location>
        <begin position="84"/>
        <end position="104"/>
    </location>
</feature>
<feature type="region of interest" description="Disordered" evidence="1">
    <location>
        <begin position="84"/>
        <end position="116"/>
    </location>
</feature>
<feature type="compositionally biased region" description="Basic and acidic residues" evidence="1">
    <location>
        <begin position="28"/>
        <end position="52"/>
    </location>
</feature>
<feature type="compositionally biased region" description="Gly residues" evidence="1">
    <location>
        <begin position="1"/>
        <end position="10"/>
    </location>
</feature>
<dbReference type="STRING" id="1798705.A2563_03320"/>
<accession>A0A1F6P926</accession>
<dbReference type="EMBL" id="MFRA01000005">
    <property type="protein sequence ID" value="OGH92677.1"/>
    <property type="molecule type" value="Genomic_DNA"/>
</dbReference>
<evidence type="ECO:0000256" key="1">
    <source>
        <dbReference type="SAM" id="MobiDB-lite"/>
    </source>
</evidence>
<gene>
    <name evidence="2" type="ORF">A2563_03320</name>
</gene>
<proteinExistence type="predicted"/>
<organism evidence="2 3">
    <name type="scientific">Candidatus Magasanikbacteria bacterium RIFOXYD1_FULL_40_23</name>
    <dbReference type="NCBI Taxonomy" id="1798705"/>
    <lineage>
        <taxon>Bacteria</taxon>
        <taxon>Candidatus Magasanikiibacteriota</taxon>
    </lineage>
</organism>